<evidence type="ECO:0000259" key="4">
    <source>
        <dbReference type="PROSITE" id="PS51722"/>
    </source>
</evidence>
<dbReference type="GO" id="GO:0005525">
    <property type="term" value="F:GTP binding"/>
    <property type="evidence" value="ECO:0007669"/>
    <property type="project" value="UniProtKB-KW"/>
</dbReference>
<feature type="non-terminal residue" evidence="5">
    <location>
        <position position="180"/>
    </location>
</feature>
<keyword evidence="1" id="KW-0547">Nucleotide-binding</keyword>
<feature type="region of interest" description="Disordered" evidence="3">
    <location>
        <begin position="1"/>
        <end position="26"/>
    </location>
</feature>
<dbReference type="InterPro" id="IPR005225">
    <property type="entry name" value="Small_GTP-bd"/>
</dbReference>
<keyword evidence="2" id="KW-0342">GTP-binding</keyword>
<evidence type="ECO:0000256" key="3">
    <source>
        <dbReference type="SAM" id="MobiDB-lite"/>
    </source>
</evidence>
<dbReference type="AlphaFoldDB" id="A0A6J4HGT1"/>
<dbReference type="PANTHER" id="PTHR43261:SF6">
    <property type="entry name" value="ELONGATION FACTOR G-LIKE PROTEIN"/>
    <property type="match status" value="1"/>
</dbReference>
<dbReference type="InterPro" id="IPR000795">
    <property type="entry name" value="T_Tr_GTP-bd_dom"/>
</dbReference>
<organism evidence="5">
    <name type="scientific">uncultured Actinomycetospora sp</name>
    <dbReference type="NCBI Taxonomy" id="1135996"/>
    <lineage>
        <taxon>Bacteria</taxon>
        <taxon>Bacillati</taxon>
        <taxon>Actinomycetota</taxon>
        <taxon>Actinomycetes</taxon>
        <taxon>Pseudonocardiales</taxon>
        <taxon>Pseudonocardiaceae</taxon>
        <taxon>Actinomycetospora</taxon>
        <taxon>environmental samples</taxon>
    </lineage>
</organism>
<name>A0A6J4HGT1_9PSEU</name>
<dbReference type="Pfam" id="PF00009">
    <property type="entry name" value="GTP_EFTU"/>
    <property type="match status" value="1"/>
</dbReference>
<dbReference type="PROSITE" id="PS51722">
    <property type="entry name" value="G_TR_2"/>
    <property type="match status" value="1"/>
</dbReference>
<accession>A0A6J4HGT1</accession>
<evidence type="ECO:0000256" key="2">
    <source>
        <dbReference type="ARBA" id="ARBA00023134"/>
    </source>
</evidence>
<keyword evidence="5" id="KW-0648">Protein biosynthesis</keyword>
<dbReference type="GO" id="GO:0032790">
    <property type="term" value="P:ribosome disassembly"/>
    <property type="evidence" value="ECO:0007669"/>
    <property type="project" value="TreeGrafter"/>
</dbReference>
<dbReference type="EMBL" id="CADCTH010000100">
    <property type="protein sequence ID" value="CAA9224321.1"/>
    <property type="molecule type" value="Genomic_DNA"/>
</dbReference>
<sequence length="180" mass="17967">MGARTAGEPARRARGGRTGDGLAPDDPAALRSVAVVGPMGSGKTTLVEELLAATGTIARAGSVAAGTTVCDHDADARRQQRSVAPAVASLLHRGVKVNLVDTPGCPDFLAEVRAGLRAADAVLFVVAAADVAEGAAAPTSALLAECRRAGLPAVLVLGRLDLARDDEDAALAACRAAVGE</sequence>
<gene>
    <name evidence="5" type="ORF">AVDCRST_MAG54-715</name>
</gene>
<reference evidence="5" key="1">
    <citation type="submission" date="2020-02" db="EMBL/GenBank/DDBJ databases">
        <authorList>
            <person name="Meier V. D."/>
        </authorList>
    </citation>
    <scope>NUCLEOTIDE SEQUENCE</scope>
    <source>
        <strain evidence="5">AVDCRST_MAG54</strain>
    </source>
</reference>
<dbReference type="GO" id="GO:0003924">
    <property type="term" value="F:GTPase activity"/>
    <property type="evidence" value="ECO:0007669"/>
    <property type="project" value="InterPro"/>
</dbReference>
<dbReference type="NCBIfam" id="TIGR00231">
    <property type="entry name" value="small_GTP"/>
    <property type="match status" value="1"/>
</dbReference>
<protein>
    <submittedName>
        <fullName evidence="5">Translation elongation factor G-related protein</fullName>
    </submittedName>
</protein>
<dbReference type="PANTHER" id="PTHR43261">
    <property type="entry name" value="TRANSLATION ELONGATION FACTOR G-RELATED"/>
    <property type="match status" value="1"/>
</dbReference>
<dbReference type="InterPro" id="IPR027417">
    <property type="entry name" value="P-loop_NTPase"/>
</dbReference>
<evidence type="ECO:0000256" key="1">
    <source>
        <dbReference type="ARBA" id="ARBA00022741"/>
    </source>
</evidence>
<feature type="domain" description="Tr-type G" evidence="4">
    <location>
        <begin position="28"/>
        <end position="180"/>
    </location>
</feature>
<dbReference type="GO" id="GO:0003746">
    <property type="term" value="F:translation elongation factor activity"/>
    <property type="evidence" value="ECO:0007669"/>
    <property type="project" value="UniProtKB-KW"/>
</dbReference>
<proteinExistence type="predicted"/>
<keyword evidence="5" id="KW-0251">Elongation factor</keyword>
<dbReference type="SUPFAM" id="SSF52540">
    <property type="entry name" value="P-loop containing nucleoside triphosphate hydrolases"/>
    <property type="match status" value="1"/>
</dbReference>
<dbReference type="Gene3D" id="3.40.50.300">
    <property type="entry name" value="P-loop containing nucleotide triphosphate hydrolases"/>
    <property type="match status" value="1"/>
</dbReference>
<evidence type="ECO:0000313" key="5">
    <source>
        <dbReference type="EMBL" id="CAA9224321.1"/>
    </source>
</evidence>
<dbReference type="PRINTS" id="PR00315">
    <property type="entry name" value="ELONGATNFCT"/>
</dbReference>